<keyword evidence="8" id="KW-1185">Reference proteome</keyword>
<keyword evidence="5" id="KW-0472">Membrane</keyword>
<dbReference type="GO" id="GO:0016757">
    <property type="term" value="F:glycosyltransferase activity"/>
    <property type="evidence" value="ECO:0007669"/>
    <property type="project" value="UniProtKB-KW"/>
</dbReference>
<dbReference type="PANTHER" id="PTHR43646:SF2">
    <property type="entry name" value="GLYCOSYLTRANSFERASE 2-LIKE DOMAIN-CONTAINING PROTEIN"/>
    <property type="match status" value="1"/>
</dbReference>
<name>A0A2P7NW09_9PROT</name>
<dbReference type="Proteomes" id="UP000241912">
    <property type="component" value="Unassembled WGS sequence"/>
</dbReference>
<evidence type="ECO:0000259" key="6">
    <source>
        <dbReference type="Pfam" id="PF00535"/>
    </source>
</evidence>
<dbReference type="OrthoDB" id="5291101at2"/>
<dbReference type="EMBL" id="PXXU01000016">
    <property type="protein sequence ID" value="PSJ17656.1"/>
    <property type="molecule type" value="Genomic_DNA"/>
</dbReference>
<dbReference type="Pfam" id="PF00535">
    <property type="entry name" value="Glycos_transf_2"/>
    <property type="match status" value="1"/>
</dbReference>
<dbReference type="SUPFAM" id="SSF53448">
    <property type="entry name" value="Nucleotide-diphospho-sugar transferases"/>
    <property type="match status" value="1"/>
</dbReference>
<evidence type="ECO:0000256" key="3">
    <source>
        <dbReference type="ARBA" id="ARBA00022676"/>
    </source>
</evidence>
<accession>A0A2P7NW09</accession>
<comment type="subcellular location">
    <subcellularLocation>
        <location evidence="1">Cell membrane</location>
    </subcellularLocation>
</comment>
<dbReference type="NCBIfam" id="TIGR04283">
    <property type="entry name" value="glyco_like_mftF"/>
    <property type="match status" value="1"/>
</dbReference>
<dbReference type="InterPro" id="IPR001173">
    <property type="entry name" value="Glyco_trans_2-like"/>
</dbReference>
<dbReference type="AlphaFoldDB" id="A0A2P7NW09"/>
<evidence type="ECO:0000256" key="2">
    <source>
        <dbReference type="ARBA" id="ARBA00022475"/>
    </source>
</evidence>
<dbReference type="GO" id="GO:0005886">
    <property type="term" value="C:plasma membrane"/>
    <property type="evidence" value="ECO:0007669"/>
    <property type="project" value="UniProtKB-SubCell"/>
</dbReference>
<dbReference type="CDD" id="cd02522">
    <property type="entry name" value="GT_2_like_a"/>
    <property type="match status" value="1"/>
</dbReference>
<dbReference type="PANTHER" id="PTHR43646">
    <property type="entry name" value="GLYCOSYLTRANSFERASE"/>
    <property type="match status" value="1"/>
</dbReference>
<keyword evidence="2" id="KW-1003">Cell membrane</keyword>
<dbReference type="InterPro" id="IPR026461">
    <property type="entry name" value="Trfase_2_rSAM/seldom_assoc"/>
</dbReference>
<proteinExistence type="predicted"/>
<protein>
    <submittedName>
        <fullName evidence="7">Glycosyl transferase family 2</fullName>
    </submittedName>
</protein>
<evidence type="ECO:0000256" key="5">
    <source>
        <dbReference type="ARBA" id="ARBA00023136"/>
    </source>
</evidence>
<comment type="caution">
    <text evidence="7">The sequence shown here is derived from an EMBL/GenBank/DDBJ whole genome shotgun (WGS) entry which is preliminary data.</text>
</comment>
<evidence type="ECO:0000256" key="1">
    <source>
        <dbReference type="ARBA" id="ARBA00004236"/>
    </source>
</evidence>
<evidence type="ECO:0000256" key="4">
    <source>
        <dbReference type="ARBA" id="ARBA00022679"/>
    </source>
</evidence>
<feature type="domain" description="Glycosyltransferase 2-like" evidence="6">
    <location>
        <begin position="5"/>
        <end position="103"/>
    </location>
</feature>
<evidence type="ECO:0000313" key="7">
    <source>
        <dbReference type="EMBL" id="PSJ17656.1"/>
    </source>
</evidence>
<dbReference type="InterPro" id="IPR029044">
    <property type="entry name" value="Nucleotide-diphossugar_trans"/>
</dbReference>
<sequence>MIKCSVIIPCYQDDEKLARLLRQLQQLPNKPCEIIVVDAANSLDICKHFGVQRLFSEPCRGQQLRVGARQAKGEVLWFLHADAQLSTDPIAAISSALARGAIGGYFRFRFAKPRVWQACMLEPAIALRCRFGVPYGDQGIFIKRSVYQQIGGHAPWPLFEEVPLVQSARRCGKFLPLSEPIFIDSRRWRYDGWWRRTWRNRKLAWSFMCGVTPKELAAKYHSKIDS</sequence>
<gene>
    <name evidence="7" type="ORF">C7H79_07065</name>
</gene>
<keyword evidence="3" id="KW-0328">Glycosyltransferase</keyword>
<evidence type="ECO:0000313" key="8">
    <source>
        <dbReference type="Proteomes" id="UP000241912"/>
    </source>
</evidence>
<reference evidence="7 8" key="1">
    <citation type="submission" date="2018-03" db="EMBL/GenBank/DDBJ databases">
        <title>Draft genome of Nitrosomonas supralitoralis APG5.</title>
        <authorList>
            <person name="Urakawa H."/>
            <person name="Lopez J.V."/>
        </authorList>
    </citation>
    <scope>NUCLEOTIDE SEQUENCE [LARGE SCALE GENOMIC DNA]</scope>
    <source>
        <strain evidence="7 8">APG5</strain>
    </source>
</reference>
<keyword evidence="4 7" id="KW-0808">Transferase</keyword>
<dbReference type="Gene3D" id="3.90.550.10">
    <property type="entry name" value="Spore Coat Polysaccharide Biosynthesis Protein SpsA, Chain A"/>
    <property type="match status" value="1"/>
</dbReference>
<dbReference type="RefSeq" id="WP_106706589.1">
    <property type="nucleotide sequence ID" value="NZ_PXXU01000016.1"/>
</dbReference>
<organism evidence="7 8">
    <name type="scientific">Nitrosomonas supralitoralis</name>
    <dbReference type="NCBI Taxonomy" id="2116706"/>
    <lineage>
        <taxon>Bacteria</taxon>
        <taxon>Pseudomonadati</taxon>
        <taxon>Pseudomonadota</taxon>
        <taxon>Betaproteobacteria</taxon>
        <taxon>Nitrosomonadales</taxon>
        <taxon>Nitrosomonadaceae</taxon>
        <taxon>Nitrosomonas</taxon>
    </lineage>
</organism>